<dbReference type="Pfam" id="PF01925">
    <property type="entry name" value="TauE"/>
    <property type="match status" value="1"/>
</dbReference>
<organism evidence="9 10">
    <name type="scientific">Moraxella nasicaprae</name>
    <dbReference type="NCBI Taxonomy" id="2904122"/>
    <lineage>
        <taxon>Bacteria</taxon>
        <taxon>Pseudomonadati</taxon>
        <taxon>Pseudomonadota</taxon>
        <taxon>Gammaproteobacteria</taxon>
        <taxon>Moraxellales</taxon>
        <taxon>Moraxellaceae</taxon>
        <taxon>Moraxella</taxon>
    </lineage>
</organism>
<evidence type="ECO:0000256" key="7">
    <source>
        <dbReference type="ARBA" id="ARBA00023136"/>
    </source>
</evidence>
<keyword evidence="6 8" id="KW-1133">Transmembrane helix</keyword>
<name>A0ABY6F1P6_9GAMM</name>
<keyword evidence="4 8" id="KW-1003">Cell membrane</keyword>
<keyword evidence="5 8" id="KW-0812">Transmembrane</keyword>
<comment type="subcellular location">
    <subcellularLocation>
        <location evidence="1 8">Cell membrane</location>
        <topology evidence="1 8">Multi-pass membrane protein</topology>
    </subcellularLocation>
</comment>
<evidence type="ECO:0000313" key="10">
    <source>
        <dbReference type="Proteomes" id="UP001063782"/>
    </source>
</evidence>
<dbReference type="RefSeq" id="WP_263075491.1">
    <property type="nucleotide sequence ID" value="NZ_CP089977.1"/>
</dbReference>
<dbReference type="Proteomes" id="UP001063782">
    <property type="component" value="Chromosome"/>
</dbReference>
<feature type="transmembrane region" description="Helical" evidence="8">
    <location>
        <begin position="78"/>
        <end position="97"/>
    </location>
</feature>
<accession>A0ABY6F1P6</accession>
<evidence type="ECO:0000256" key="4">
    <source>
        <dbReference type="ARBA" id="ARBA00022475"/>
    </source>
</evidence>
<evidence type="ECO:0000256" key="5">
    <source>
        <dbReference type="ARBA" id="ARBA00022692"/>
    </source>
</evidence>
<evidence type="ECO:0000256" key="1">
    <source>
        <dbReference type="ARBA" id="ARBA00004651"/>
    </source>
</evidence>
<protein>
    <recommendedName>
        <fullName evidence="8">Probable membrane transporter protein</fullName>
    </recommendedName>
</protein>
<dbReference type="PANTHER" id="PTHR30269:SF32">
    <property type="entry name" value="MEMBRANE TRANSPORTER PROTEIN-RELATED"/>
    <property type="match status" value="1"/>
</dbReference>
<evidence type="ECO:0000313" key="9">
    <source>
        <dbReference type="EMBL" id="UXZ04014.1"/>
    </source>
</evidence>
<keyword evidence="3" id="KW-0813">Transport</keyword>
<evidence type="ECO:0000256" key="3">
    <source>
        <dbReference type="ARBA" id="ARBA00022448"/>
    </source>
</evidence>
<comment type="similarity">
    <text evidence="2 8">Belongs to the 4-toluene sulfonate uptake permease (TSUP) (TC 2.A.102) family.</text>
</comment>
<evidence type="ECO:0000256" key="6">
    <source>
        <dbReference type="ARBA" id="ARBA00022989"/>
    </source>
</evidence>
<dbReference type="InterPro" id="IPR002781">
    <property type="entry name" value="TM_pro_TauE-like"/>
</dbReference>
<dbReference type="PANTHER" id="PTHR30269">
    <property type="entry name" value="TRANSMEMBRANE PROTEIN YFCA"/>
    <property type="match status" value="1"/>
</dbReference>
<feature type="transmembrane region" description="Helical" evidence="8">
    <location>
        <begin position="103"/>
        <end position="125"/>
    </location>
</feature>
<evidence type="ECO:0000256" key="2">
    <source>
        <dbReference type="ARBA" id="ARBA00009142"/>
    </source>
</evidence>
<gene>
    <name evidence="9" type="ORF">LU297_05105</name>
</gene>
<evidence type="ECO:0000256" key="8">
    <source>
        <dbReference type="RuleBase" id="RU363041"/>
    </source>
</evidence>
<dbReference type="InterPro" id="IPR052017">
    <property type="entry name" value="TSUP"/>
</dbReference>
<sequence length="256" mass="27612">MNELWQVAIFGFAALLHGMTGMGFPMLGTSALSMAMPLSQAVAMVALPSLLMSLLVLTAGSKQGIYQEIRHYINTYRLLAISSVIGGVLGVWLLLILPAGYLYLLMSVVTLYYATHGLLSLAGKAKSLHVPTHRTSMILFGLLAGVVGGATNAMSPILLIFLFSLSDDKNQIAKASNLCYLLGKLVQILMLKSTYAGLAPAQYLHLLYLTIIAMAGLFVGIWLRNKISVNIFKCLIFLVLLLLALKIGHTGITKLT</sequence>
<feature type="transmembrane region" description="Helical" evidence="8">
    <location>
        <begin position="38"/>
        <end position="57"/>
    </location>
</feature>
<feature type="transmembrane region" description="Helical" evidence="8">
    <location>
        <begin position="229"/>
        <end position="248"/>
    </location>
</feature>
<keyword evidence="7 8" id="KW-0472">Membrane</keyword>
<dbReference type="EMBL" id="CP089977">
    <property type="protein sequence ID" value="UXZ04014.1"/>
    <property type="molecule type" value="Genomic_DNA"/>
</dbReference>
<feature type="transmembrane region" description="Helical" evidence="8">
    <location>
        <begin position="137"/>
        <end position="165"/>
    </location>
</feature>
<keyword evidence="10" id="KW-1185">Reference proteome</keyword>
<reference evidence="9" key="1">
    <citation type="submission" date="2021-12" db="EMBL/GenBank/DDBJ databases">
        <title>taxonomy of Moraxella sp. ZY201224.</title>
        <authorList>
            <person name="Li F."/>
        </authorList>
    </citation>
    <scope>NUCLEOTIDE SEQUENCE</scope>
    <source>
        <strain evidence="9">ZY201224</strain>
    </source>
</reference>
<feature type="transmembrane region" description="Helical" evidence="8">
    <location>
        <begin position="203"/>
        <end position="223"/>
    </location>
</feature>
<feature type="transmembrane region" description="Helical" evidence="8">
    <location>
        <begin position="7"/>
        <end position="26"/>
    </location>
</feature>
<proteinExistence type="inferred from homology"/>